<keyword evidence="2" id="KW-1185">Reference proteome</keyword>
<gene>
    <name evidence="1" type="ORF">D7024_06610</name>
</gene>
<dbReference type="RefSeq" id="WP_121452492.1">
    <property type="nucleotide sequence ID" value="NZ_RBWE01000001.1"/>
</dbReference>
<reference evidence="1 2" key="1">
    <citation type="submission" date="2018-10" db="EMBL/GenBank/DDBJ databases">
        <authorList>
            <person name="Grouzdev D.S."/>
            <person name="Krutkina M.S."/>
            <person name="Tourova T.P."/>
            <person name="Nazina T.N."/>
        </authorList>
    </citation>
    <scope>NUCLEOTIDE SEQUENCE [LARGE SCALE GENOMIC DNA]</scope>
    <source>
        <strain evidence="1 2">435</strain>
    </source>
</reference>
<dbReference type="Proteomes" id="UP000271256">
    <property type="component" value="Unassembled WGS sequence"/>
</dbReference>
<organism evidence="1 2">
    <name type="scientific">Desulfofundulus salinus</name>
    <dbReference type="NCBI Taxonomy" id="2419843"/>
    <lineage>
        <taxon>Bacteria</taxon>
        <taxon>Bacillati</taxon>
        <taxon>Bacillota</taxon>
        <taxon>Clostridia</taxon>
        <taxon>Eubacteriales</taxon>
        <taxon>Peptococcaceae</taxon>
        <taxon>Desulfofundulus</taxon>
    </lineage>
</organism>
<accession>A0A494WYA0</accession>
<protein>
    <submittedName>
        <fullName evidence="1">CopG family transcriptional regulator</fullName>
    </submittedName>
</protein>
<name>A0A494WYA0_9FIRM</name>
<dbReference type="InterPro" id="IPR013321">
    <property type="entry name" value="Arc_rbn_hlx_hlx"/>
</dbReference>
<proteinExistence type="predicted"/>
<sequence length="97" mass="10800">MIDVMTPGMVGFDREEVLAMEKITVSLPSPLLAVLDGLARKWSTTRSDAVAELIRRVEQEELEEQLKEGYLALAEANRKDAGFFLHAQAEVVLRDGN</sequence>
<dbReference type="InterPro" id="IPR010985">
    <property type="entry name" value="Ribbon_hlx_hlx"/>
</dbReference>
<comment type="caution">
    <text evidence="1">The sequence shown here is derived from an EMBL/GenBank/DDBJ whole genome shotgun (WGS) entry which is preliminary data.</text>
</comment>
<dbReference type="EMBL" id="RBWE01000001">
    <property type="protein sequence ID" value="RKO68111.1"/>
    <property type="molecule type" value="Genomic_DNA"/>
</dbReference>
<evidence type="ECO:0000313" key="2">
    <source>
        <dbReference type="Proteomes" id="UP000271256"/>
    </source>
</evidence>
<evidence type="ECO:0000313" key="1">
    <source>
        <dbReference type="EMBL" id="RKO68111.1"/>
    </source>
</evidence>
<dbReference type="OrthoDB" id="2112752at2"/>
<dbReference type="SUPFAM" id="SSF47598">
    <property type="entry name" value="Ribbon-helix-helix"/>
    <property type="match status" value="1"/>
</dbReference>
<dbReference type="Gene3D" id="1.10.1220.10">
    <property type="entry name" value="Met repressor-like"/>
    <property type="match status" value="1"/>
</dbReference>
<dbReference type="AlphaFoldDB" id="A0A494WYA0"/>
<dbReference type="GO" id="GO:0006355">
    <property type="term" value="P:regulation of DNA-templated transcription"/>
    <property type="evidence" value="ECO:0007669"/>
    <property type="project" value="InterPro"/>
</dbReference>
<dbReference type="CDD" id="cd22231">
    <property type="entry name" value="RHH_NikR_HicB-like"/>
    <property type="match status" value="1"/>
</dbReference>